<dbReference type="SUPFAM" id="SSF55073">
    <property type="entry name" value="Nucleotide cyclase"/>
    <property type="match status" value="1"/>
</dbReference>
<dbReference type="GO" id="GO:0071111">
    <property type="term" value="F:cyclic-guanylate-specific phosphodiesterase activity"/>
    <property type="evidence" value="ECO:0007669"/>
    <property type="project" value="InterPro"/>
</dbReference>
<dbReference type="Gene3D" id="3.30.70.270">
    <property type="match status" value="1"/>
</dbReference>
<gene>
    <name evidence="3" type="ORF">SAMN05421748_109260</name>
</gene>
<keyword evidence="4" id="KW-1185">Reference proteome</keyword>
<evidence type="ECO:0000259" key="2">
    <source>
        <dbReference type="PROSITE" id="PS50887"/>
    </source>
</evidence>
<dbReference type="NCBIfam" id="TIGR00254">
    <property type="entry name" value="GGDEF"/>
    <property type="match status" value="1"/>
</dbReference>
<dbReference type="Gene3D" id="3.20.20.450">
    <property type="entry name" value="EAL domain"/>
    <property type="match status" value="1"/>
</dbReference>
<name>A0A285IQJ5_9ACTN</name>
<dbReference type="CDD" id="cd01949">
    <property type="entry name" value="GGDEF"/>
    <property type="match status" value="1"/>
</dbReference>
<dbReference type="PANTHER" id="PTHR33121:SF70">
    <property type="entry name" value="SIGNALING PROTEIN YKOW"/>
    <property type="match status" value="1"/>
</dbReference>
<dbReference type="InterPro" id="IPR000160">
    <property type="entry name" value="GGDEF_dom"/>
</dbReference>
<dbReference type="EMBL" id="OBDY01000009">
    <property type="protein sequence ID" value="SNY49231.1"/>
    <property type="molecule type" value="Genomic_DNA"/>
</dbReference>
<dbReference type="PROSITE" id="PS50883">
    <property type="entry name" value="EAL"/>
    <property type="match status" value="1"/>
</dbReference>
<dbReference type="SMART" id="SM00267">
    <property type="entry name" value="GGDEF"/>
    <property type="match status" value="1"/>
</dbReference>
<dbReference type="PANTHER" id="PTHR33121">
    <property type="entry name" value="CYCLIC DI-GMP PHOSPHODIESTERASE PDEF"/>
    <property type="match status" value="1"/>
</dbReference>
<protein>
    <submittedName>
        <fullName evidence="3">Diguanylate cyclase (GGDEF) domain-containing protein</fullName>
    </submittedName>
</protein>
<feature type="domain" description="EAL" evidence="1">
    <location>
        <begin position="305"/>
        <end position="555"/>
    </location>
</feature>
<evidence type="ECO:0000313" key="4">
    <source>
        <dbReference type="Proteomes" id="UP000219612"/>
    </source>
</evidence>
<dbReference type="InterPro" id="IPR043128">
    <property type="entry name" value="Rev_trsase/Diguanyl_cyclase"/>
</dbReference>
<accession>A0A285IQJ5</accession>
<dbReference type="Pfam" id="PF00990">
    <property type="entry name" value="GGDEF"/>
    <property type="match status" value="1"/>
</dbReference>
<dbReference type="Proteomes" id="UP000219612">
    <property type="component" value="Unassembled WGS sequence"/>
</dbReference>
<dbReference type="AlphaFoldDB" id="A0A285IQJ5"/>
<organism evidence="3 4">
    <name type="scientific">Paractinoplanes atraurantiacus</name>
    <dbReference type="NCBI Taxonomy" id="1036182"/>
    <lineage>
        <taxon>Bacteria</taxon>
        <taxon>Bacillati</taxon>
        <taxon>Actinomycetota</taxon>
        <taxon>Actinomycetes</taxon>
        <taxon>Micromonosporales</taxon>
        <taxon>Micromonosporaceae</taxon>
        <taxon>Paractinoplanes</taxon>
    </lineage>
</organism>
<dbReference type="Pfam" id="PF00563">
    <property type="entry name" value="EAL"/>
    <property type="match status" value="1"/>
</dbReference>
<evidence type="ECO:0000259" key="1">
    <source>
        <dbReference type="PROSITE" id="PS50883"/>
    </source>
</evidence>
<dbReference type="RefSeq" id="WP_245923296.1">
    <property type="nucleotide sequence ID" value="NZ_OBDY01000009.1"/>
</dbReference>
<reference evidence="3 4" key="1">
    <citation type="submission" date="2017-09" db="EMBL/GenBank/DDBJ databases">
        <authorList>
            <person name="Ehlers B."/>
            <person name="Leendertz F.H."/>
        </authorList>
    </citation>
    <scope>NUCLEOTIDE SEQUENCE [LARGE SCALE GENOMIC DNA]</scope>
    <source>
        <strain evidence="3 4">CGMCC 4.6857</strain>
    </source>
</reference>
<feature type="domain" description="GGDEF" evidence="2">
    <location>
        <begin position="166"/>
        <end position="296"/>
    </location>
</feature>
<dbReference type="InterPro" id="IPR035919">
    <property type="entry name" value="EAL_sf"/>
</dbReference>
<dbReference type="InterPro" id="IPR001633">
    <property type="entry name" value="EAL_dom"/>
</dbReference>
<evidence type="ECO:0000313" key="3">
    <source>
        <dbReference type="EMBL" id="SNY49231.1"/>
    </source>
</evidence>
<dbReference type="InterPro" id="IPR029787">
    <property type="entry name" value="Nucleotide_cyclase"/>
</dbReference>
<dbReference type="SUPFAM" id="SSF141868">
    <property type="entry name" value="EAL domain-like"/>
    <property type="match status" value="1"/>
</dbReference>
<proteinExistence type="predicted"/>
<dbReference type="InterPro" id="IPR050706">
    <property type="entry name" value="Cyclic-di-GMP_PDE-like"/>
</dbReference>
<dbReference type="PROSITE" id="PS50887">
    <property type="entry name" value="GGDEF"/>
    <property type="match status" value="1"/>
</dbReference>
<dbReference type="SMART" id="SM00052">
    <property type="entry name" value="EAL"/>
    <property type="match status" value="1"/>
</dbReference>
<dbReference type="CDD" id="cd01948">
    <property type="entry name" value="EAL"/>
    <property type="match status" value="1"/>
</dbReference>
<sequence>MTDAPVVGDLATPVTVVDADAEIGVIEALLRADPESLGIVASDAGRLHVLDRPYLETIFAGRLGYGRALLFHRPVRRILKEPALVLPAGAALDDAARACLARPGADKAAPVVVDLPGGAVGLAPAGPLIEHLSRRYETLALHDALTGLGNRRLLGEVAGALLAAEKPIALLLIDLDRFKEINDSLGHARGDQLLRQVADELSAFPGHAGAFRLGGDEFVLLLDDLGDGSGTYLEEVGRRLLRDIQGPFPVAGVPITAEASLGIAAGCLDLGDLLAGADSAMYAAKRHRTTVEHWRPELAAESVTDLRLQSELRTAIDQGQLELHYQPLVDARTGAVRSLEALVRWRHPRQGLLLPGLFVPAAERSDVITAMTDRILSDAIRQAACWHREGWRVPVAVNLPAPVLAQDRIVEVIAGLLAQHGLPSHALIVEVTESAVMTRPERGAERLRRIRELGVRVAMDDFGTGYTSLALLTRLPLDELKLDQSFVHRVHDPRERAIVDAVARMAQGLELTLVAEGVEDQPTADVLTEAGFDLLQGYHFGRPMPPEMLAAAAAA</sequence>